<keyword evidence="1" id="KW-0472">Membrane</keyword>
<dbReference type="EMBL" id="JACHJT010000002">
    <property type="protein sequence ID" value="MBB4934879.1"/>
    <property type="molecule type" value="Genomic_DNA"/>
</dbReference>
<proteinExistence type="predicted"/>
<dbReference type="Proteomes" id="UP000523007">
    <property type="component" value="Unassembled WGS sequence"/>
</dbReference>
<sequence length="66" mass="7391">MYTTLALTGFIFLVWLVGYLIAVPVLTFGTMVLIGRTRWRTAAVVTAAVWAFVFVLMELVLQVNLL</sequence>
<organism evidence="2 3">
    <name type="scientific">Lipingzhangella halophila</name>
    <dbReference type="NCBI Taxonomy" id="1783352"/>
    <lineage>
        <taxon>Bacteria</taxon>
        <taxon>Bacillati</taxon>
        <taxon>Actinomycetota</taxon>
        <taxon>Actinomycetes</taxon>
        <taxon>Streptosporangiales</taxon>
        <taxon>Nocardiopsidaceae</taxon>
        <taxon>Lipingzhangella</taxon>
    </lineage>
</organism>
<protein>
    <submittedName>
        <fullName evidence="2">Uncharacterized protein</fullName>
    </submittedName>
</protein>
<name>A0A7W7RMU3_9ACTN</name>
<evidence type="ECO:0000313" key="3">
    <source>
        <dbReference type="Proteomes" id="UP000523007"/>
    </source>
</evidence>
<keyword evidence="1" id="KW-0812">Transmembrane</keyword>
<keyword evidence="1" id="KW-1133">Transmembrane helix</keyword>
<evidence type="ECO:0000313" key="2">
    <source>
        <dbReference type="EMBL" id="MBB4934879.1"/>
    </source>
</evidence>
<dbReference type="AlphaFoldDB" id="A0A7W7RMU3"/>
<keyword evidence="3" id="KW-1185">Reference proteome</keyword>
<feature type="transmembrane region" description="Helical" evidence="1">
    <location>
        <begin position="12"/>
        <end position="34"/>
    </location>
</feature>
<evidence type="ECO:0000256" key="1">
    <source>
        <dbReference type="SAM" id="Phobius"/>
    </source>
</evidence>
<comment type="caution">
    <text evidence="2">The sequence shown here is derived from an EMBL/GenBank/DDBJ whole genome shotgun (WGS) entry which is preliminary data.</text>
</comment>
<reference evidence="2 3" key="1">
    <citation type="submission" date="2020-08" db="EMBL/GenBank/DDBJ databases">
        <title>Sequencing the genomes of 1000 actinobacteria strains.</title>
        <authorList>
            <person name="Klenk H.-P."/>
        </authorList>
    </citation>
    <scope>NUCLEOTIDE SEQUENCE [LARGE SCALE GENOMIC DNA]</scope>
    <source>
        <strain evidence="2 3">DSM 102030</strain>
    </source>
</reference>
<gene>
    <name evidence="2" type="ORF">F4561_005773</name>
</gene>
<accession>A0A7W7RMU3</accession>
<feature type="transmembrane region" description="Helical" evidence="1">
    <location>
        <begin position="41"/>
        <end position="61"/>
    </location>
</feature>